<dbReference type="InterPro" id="IPR001182">
    <property type="entry name" value="FtsW/RodA"/>
</dbReference>
<feature type="transmembrane region" description="Helical" evidence="6">
    <location>
        <begin position="154"/>
        <end position="171"/>
    </location>
</feature>
<dbReference type="GO" id="GO:0005886">
    <property type="term" value="C:plasma membrane"/>
    <property type="evidence" value="ECO:0007669"/>
    <property type="project" value="TreeGrafter"/>
</dbReference>
<evidence type="ECO:0000256" key="6">
    <source>
        <dbReference type="SAM" id="Phobius"/>
    </source>
</evidence>
<feature type="transmembrane region" description="Helical" evidence="6">
    <location>
        <begin position="20"/>
        <end position="41"/>
    </location>
</feature>
<dbReference type="AlphaFoldDB" id="C8NFS5"/>
<dbReference type="InterPro" id="IPR018365">
    <property type="entry name" value="Cell_cycle_FtsW-rel_CS"/>
</dbReference>
<evidence type="ECO:0000256" key="4">
    <source>
        <dbReference type="ARBA" id="ARBA00022989"/>
    </source>
</evidence>
<dbReference type="GeneID" id="78412891"/>
<evidence type="ECO:0000256" key="2">
    <source>
        <dbReference type="ARBA" id="ARBA00022692"/>
    </source>
</evidence>
<dbReference type="Pfam" id="PF01098">
    <property type="entry name" value="FTSW_RODA_SPOVE"/>
    <property type="match status" value="1"/>
</dbReference>
<gene>
    <name evidence="7" type="primary">ftsW</name>
    <name evidence="7" type="ORF">HMPREF0444_0770</name>
</gene>
<reference evidence="7 8" key="1">
    <citation type="submission" date="2009-08" db="EMBL/GenBank/DDBJ databases">
        <authorList>
            <person name="Muzny D."/>
            <person name="Qin X."/>
            <person name="Deng J."/>
            <person name="Jiang H."/>
            <person name="Liu Y."/>
            <person name="Qu J."/>
            <person name="Song X.-Z."/>
            <person name="Zhang L."/>
            <person name="Thornton R."/>
            <person name="Coyle M."/>
            <person name="Francisco L."/>
            <person name="Jackson L."/>
            <person name="Javaid M."/>
            <person name="Korchina V."/>
            <person name="Kovar C."/>
            <person name="Mata R."/>
            <person name="Mathew T."/>
            <person name="Ngo R."/>
            <person name="Nguyen L."/>
            <person name="Nguyen N."/>
            <person name="Okwuonu G."/>
            <person name="Ongeri F."/>
            <person name="Pham C."/>
            <person name="Simmons D."/>
            <person name="Wilczek-Boney K."/>
            <person name="Hale W."/>
            <person name="Jakkamsetti A."/>
            <person name="Pham P."/>
            <person name="Ruth R."/>
            <person name="San Lucas F."/>
            <person name="Warren J."/>
            <person name="Zhang J."/>
            <person name="Zhao Z."/>
            <person name="Zhou C."/>
            <person name="Zhu D."/>
            <person name="Lee S."/>
            <person name="Bess C."/>
            <person name="Blankenburg K."/>
            <person name="Forbes L."/>
            <person name="Fu Q."/>
            <person name="Gubbala S."/>
            <person name="Hirani K."/>
            <person name="Jayaseelan J.C."/>
            <person name="Lara F."/>
            <person name="Munidasa M."/>
            <person name="Palculict T."/>
            <person name="Patil S."/>
            <person name="Pu L.-L."/>
            <person name="Saada N."/>
            <person name="Tang L."/>
            <person name="Weissenberger G."/>
            <person name="Zhu Y."/>
            <person name="Hemphill L."/>
            <person name="Shang Y."/>
            <person name="Youmans B."/>
            <person name="Ayvaz T."/>
            <person name="Ross M."/>
            <person name="Santibanez J."/>
            <person name="Aqrawi P."/>
            <person name="Gross S."/>
            <person name="Joshi V."/>
            <person name="Fowler G."/>
            <person name="Nazareth L."/>
            <person name="Reid J."/>
            <person name="Worley K."/>
            <person name="Petrosino J."/>
            <person name="Highlander S."/>
            <person name="Gibbs R."/>
        </authorList>
    </citation>
    <scope>NUCLEOTIDE SEQUENCE [LARGE SCALE GENOMIC DNA]</scope>
    <source>
        <strain evidence="7 8">ATCC 49175</strain>
    </source>
</reference>
<proteinExistence type="predicted"/>
<dbReference type="HOGENOM" id="CLU_029243_2_0_9"/>
<keyword evidence="2 6" id="KW-0812">Transmembrane</keyword>
<feature type="transmembrane region" description="Helical" evidence="6">
    <location>
        <begin position="361"/>
        <end position="379"/>
    </location>
</feature>
<comment type="subcellular location">
    <subcellularLocation>
        <location evidence="1">Membrane</location>
        <topology evidence="1">Multi-pass membrane protein</topology>
    </subcellularLocation>
</comment>
<feature type="transmembrane region" description="Helical" evidence="6">
    <location>
        <begin position="294"/>
        <end position="312"/>
    </location>
</feature>
<feature type="transmembrane region" description="Helical" evidence="6">
    <location>
        <begin position="109"/>
        <end position="133"/>
    </location>
</feature>
<feature type="transmembrane region" description="Helical" evidence="6">
    <location>
        <begin position="177"/>
        <end position="194"/>
    </location>
</feature>
<feature type="transmembrane region" description="Helical" evidence="6">
    <location>
        <begin position="80"/>
        <end position="97"/>
    </location>
</feature>
<sequence length="415" mass="46920">MKKKNLMYNDKDSRIDYGVILPVLLLAFISIATLFSTTYLISGNGSLRMVLMQVVWYVVGVIAIIVIMQFDSEQLWKLTTWGYILGLLMLLAVLFLYDRATFADTGAKSWFRFGTFSFQPSEVVKIFYILILAKVATSHNMKTKYKTRRTDWQLFVKLVLWAAPALILVILQNDLGTTLVFLMILGGVMIMSGISWKILLPIIITVILIGALLIYLVVYNRQLLLNIGFKNYQFARIDSWLDPYRDQGGNGFQLFQSLKAIGSGRMFGKGFGVSDVYVPVRESDLIFATIGENFGFLGGTFLIAIYFILIYQMIRVCFDTKNEFYTYIATGVIMMILFHVVENIGMTIGLLPLTGIPLPFISQGGSSLLGNMMGIGLIMSMRYHFKSTIFDDEEDAFGAKHQDATMLRLRQEDGK</sequence>
<dbReference type="Proteomes" id="UP000005926">
    <property type="component" value="Unassembled WGS sequence"/>
</dbReference>
<evidence type="ECO:0000313" key="7">
    <source>
        <dbReference type="EMBL" id="EEW37411.1"/>
    </source>
</evidence>
<dbReference type="eggNOG" id="COG0772">
    <property type="taxonomic scope" value="Bacteria"/>
</dbReference>
<name>C8NFS5_9LACT</name>
<keyword evidence="4 6" id="KW-1133">Transmembrane helix</keyword>
<dbReference type="GO" id="GO:0051301">
    <property type="term" value="P:cell division"/>
    <property type="evidence" value="ECO:0007669"/>
    <property type="project" value="InterPro"/>
</dbReference>
<evidence type="ECO:0000256" key="5">
    <source>
        <dbReference type="ARBA" id="ARBA00023136"/>
    </source>
</evidence>
<keyword evidence="5 6" id="KW-0472">Membrane</keyword>
<dbReference type="GO" id="GO:0032153">
    <property type="term" value="C:cell division site"/>
    <property type="evidence" value="ECO:0007669"/>
    <property type="project" value="TreeGrafter"/>
</dbReference>
<organism evidence="7 8">
    <name type="scientific">Granulicatella adiacens ATCC 49175</name>
    <dbReference type="NCBI Taxonomy" id="638301"/>
    <lineage>
        <taxon>Bacteria</taxon>
        <taxon>Bacillati</taxon>
        <taxon>Bacillota</taxon>
        <taxon>Bacilli</taxon>
        <taxon>Lactobacillales</taxon>
        <taxon>Carnobacteriaceae</taxon>
        <taxon>Granulicatella</taxon>
    </lineage>
</organism>
<keyword evidence="3" id="KW-0133">Cell shape</keyword>
<feature type="transmembrane region" description="Helical" evidence="6">
    <location>
        <begin position="47"/>
        <end position="68"/>
    </location>
</feature>
<comment type="caution">
    <text evidence="7">The sequence shown here is derived from an EMBL/GenBank/DDBJ whole genome shotgun (WGS) entry which is preliminary data.</text>
</comment>
<evidence type="ECO:0000256" key="3">
    <source>
        <dbReference type="ARBA" id="ARBA00022960"/>
    </source>
</evidence>
<feature type="transmembrane region" description="Helical" evidence="6">
    <location>
        <begin position="199"/>
        <end position="218"/>
    </location>
</feature>
<dbReference type="PANTHER" id="PTHR30474:SF1">
    <property type="entry name" value="PEPTIDOGLYCAN GLYCOSYLTRANSFERASE MRDB"/>
    <property type="match status" value="1"/>
</dbReference>
<dbReference type="STRING" id="638301.HMPREF0444_0770"/>
<dbReference type="GO" id="GO:0008360">
    <property type="term" value="P:regulation of cell shape"/>
    <property type="evidence" value="ECO:0007669"/>
    <property type="project" value="UniProtKB-KW"/>
</dbReference>
<feature type="transmembrane region" description="Helical" evidence="6">
    <location>
        <begin position="324"/>
        <end position="341"/>
    </location>
</feature>
<dbReference type="EMBL" id="ACKZ01000016">
    <property type="protein sequence ID" value="EEW37411.1"/>
    <property type="molecule type" value="Genomic_DNA"/>
</dbReference>
<dbReference type="GO" id="GO:0015648">
    <property type="term" value="F:lipid-linked peptidoglycan transporter activity"/>
    <property type="evidence" value="ECO:0007669"/>
    <property type="project" value="TreeGrafter"/>
</dbReference>
<keyword evidence="8" id="KW-1185">Reference proteome</keyword>
<evidence type="ECO:0000313" key="8">
    <source>
        <dbReference type="Proteomes" id="UP000005926"/>
    </source>
</evidence>
<dbReference type="PROSITE" id="PS00428">
    <property type="entry name" value="FTSW_RODA_SPOVE"/>
    <property type="match status" value="1"/>
</dbReference>
<protein>
    <submittedName>
        <fullName evidence="7">Cell cycle protein, FtsW/RodA/SpoVE family</fullName>
    </submittedName>
</protein>
<dbReference type="PANTHER" id="PTHR30474">
    <property type="entry name" value="CELL CYCLE PROTEIN"/>
    <property type="match status" value="1"/>
</dbReference>
<evidence type="ECO:0000256" key="1">
    <source>
        <dbReference type="ARBA" id="ARBA00004141"/>
    </source>
</evidence>
<accession>C8NFS5</accession>
<dbReference type="RefSeq" id="WP_005606705.1">
    <property type="nucleotide sequence ID" value="NZ_CP102283.1"/>
</dbReference>